<proteinExistence type="predicted"/>
<dbReference type="Pfam" id="PF00107">
    <property type="entry name" value="ADH_zinc_N"/>
    <property type="match status" value="1"/>
</dbReference>
<name>A0A4V1S1B7_FUSOX</name>
<dbReference type="InterPro" id="IPR036291">
    <property type="entry name" value="NAD(P)-bd_dom_sf"/>
</dbReference>
<comment type="caution">
    <text evidence="2">The sequence shown here is derived from an EMBL/GenBank/DDBJ whole genome shotgun (WGS) entry which is preliminary data.</text>
</comment>
<dbReference type="InterPro" id="IPR013149">
    <property type="entry name" value="ADH-like_C"/>
</dbReference>
<protein>
    <recommendedName>
        <fullName evidence="1">Alcohol dehydrogenase-like C-terminal domain-containing protein</fullName>
    </recommendedName>
</protein>
<dbReference type="AlphaFoldDB" id="A0A4V1S1B7"/>
<dbReference type="Gene3D" id="3.40.50.720">
    <property type="entry name" value="NAD(P)-binding Rossmann-like Domain"/>
    <property type="match status" value="1"/>
</dbReference>
<evidence type="ECO:0000313" key="3">
    <source>
        <dbReference type="Proteomes" id="UP000290540"/>
    </source>
</evidence>
<organism evidence="2 3">
    <name type="scientific">Fusarium oxysporum f. sp. narcissi</name>
    <dbReference type="NCBI Taxonomy" id="451672"/>
    <lineage>
        <taxon>Eukaryota</taxon>
        <taxon>Fungi</taxon>
        <taxon>Dikarya</taxon>
        <taxon>Ascomycota</taxon>
        <taxon>Pezizomycotina</taxon>
        <taxon>Sordariomycetes</taxon>
        <taxon>Hypocreomycetidae</taxon>
        <taxon>Hypocreales</taxon>
        <taxon>Nectriaceae</taxon>
        <taxon>Fusarium</taxon>
        <taxon>Fusarium oxysporum species complex</taxon>
    </lineage>
</organism>
<dbReference type="Proteomes" id="UP000290540">
    <property type="component" value="Unassembled WGS sequence"/>
</dbReference>
<dbReference type="SUPFAM" id="SSF51735">
    <property type="entry name" value="NAD(P)-binding Rossmann-fold domains"/>
    <property type="match status" value="1"/>
</dbReference>
<evidence type="ECO:0000259" key="1">
    <source>
        <dbReference type="Pfam" id="PF00107"/>
    </source>
</evidence>
<dbReference type="EMBL" id="MQTW01000031">
    <property type="protein sequence ID" value="RYC91549.1"/>
    <property type="molecule type" value="Genomic_DNA"/>
</dbReference>
<sequence>MVPERLAEAEKIGVRPLLLTDNPVDAIKAATNGRGVDVVLEVVGGPEPFQLCLDLV</sequence>
<feature type="domain" description="Alcohol dehydrogenase-like C-terminal" evidence="1">
    <location>
        <begin position="3"/>
        <end position="55"/>
    </location>
</feature>
<reference evidence="2 3" key="1">
    <citation type="submission" date="2016-12" db="EMBL/GenBank/DDBJ databases">
        <title>Draft genome sequence of Fusarium oxysporum causing rot on Narcissus.</title>
        <authorList>
            <person name="Armitage A.D."/>
            <person name="Taylor A."/>
            <person name="Clarkson J.P."/>
            <person name="Harrison R.J."/>
            <person name="Jackson A.C."/>
        </authorList>
    </citation>
    <scope>NUCLEOTIDE SEQUENCE [LARGE SCALE GENOMIC DNA]</scope>
    <source>
        <strain evidence="2 3">N139</strain>
    </source>
</reference>
<accession>A0A4V1S1B7</accession>
<evidence type="ECO:0000313" key="2">
    <source>
        <dbReference type="EMBL" id="RYC91549.1"/>
    </source>
</evidence>
<gene>
    <name evidence="2" type="ORF">BFJ63_vAg5560</name>
</gene>